<dbReference type="PhylomeDB" id="B3MBM7"/>
<evidence type="ECO:0000256" key="1">
    <source>
        <dbReference type="ARBA" id="ARBA00007817"/>
    </source>
</evidence>
<feature type="region of interest" description="Disordered" evidence="6">
    <location>
        <begin position="1"/>
        <end position="50"/>
    </location>
</feature>
<dbReference type="GO" id="GO:0005840">
    <property type="term" value="C:ribosome"/>
    <property type="evidence" value="ECO:0007669"/>
    <property type="project" value="UniProtKB-KW"/>
</dbReference>
<keyword evidence="8" id="KW-1185">Reference proteome</keyword>
<dbReference type="OrthoDB" id="10259820at2759"/>
<comment type="similarity">
    <text evidence="1">Belongs to the eukaryotic ribosomal protein eL22 family.</text>
</comment>
<dbReference type="Pfam" id="PF01776">
    <property type="entry name" value="Ribosomal_L22e"/>
    <property type="match status" value="1"/>
</dbReference>
<dbReference type="HOGENOM" id="CLU_916078_0_0_1"/>
<dbReference type="KEGG" id="dan:6496150"/>
<keyword evidence="2" id="KW-0689">Ribosomal protein</keyword>
<dbReference type="EMBL" id="CH902619">
    <property type="protein sequence ID" value="EDV37158.1"/>
    <property type="molecule type" value="Genomic_DNA"/>
</dbReference>
<dbReference type="OMA" id="WQRFVID"/>
<dbReference type="GeneID" id="6496150"/>
<dbReference type="GO" id="GO:1990904">
    <property type="term" value="C:ribonucleoprotein complex"/>
    <property type="evidence" value="ECO:0007669"/>
    <property type="project" value="UniProtKB-KW"/>
</dbReference>
<evidence type="ECO:0000256" key="5">
    <source>
        <dbReference type="ARBA" id="ARBA00041214"/>
    </source>
</evidence>
<sequence>MKPQAATKDAAKGKGKASAKSKNASGKGGASSGEKSTAPPPMNSKKVAKAPAVALRNLDLATKESAKKVADHVSKKLVPPSSSASSATMVSSNKKVKAAAAQAPKREAPSKAEAPPAKKTTVAAAPKPKAGAAVKKEPAPAAKVAAPIKPKPKPKPKLNSKKLTLRGKSASKKKVWQRFVIDCTCVVEDQILDLADFEKYIKTHTKVNRKINNLGDLVTFERSKQSSLIIHSGVHFSKRYFKYLSKRYLKKNSLRDWVRVVSTGKESFTMRYFKIQSQDDDDEDVLDMKT</sequence>
<dbReference type="FunFam" id="3.30.1360.210:FF:000005">
    <property type="entry name" value="60S ribosomal protein L22"/>
    <property type="match status" value="1"/>
</dbReference>
<feature type="compositionally biased region" description="Basic and acidic residues" evidence="6">
    <location>
        <begin position="65"/>
        <end position="74"/>
    </location>
</feature>
<dbReference type="STRING" id="7217.B3MBM7"/>
<dbReference type="eggNOG" id="KOG3434">
    <property type="taxonomic scope" value="Eukaryota"/>
</dbReference>
<dbReference type="InterPro" id="IPR038526">
    <property type="entry name" value="Ribosomal_eL22_sf"/>
</dbReference>
<dbReference type="FunCoup" id="B3MBM7">
    <property type="interactions" value="125"/>
</dbReference>
<accession>B3MBM7</accession>
<feature type="compositionally biased region" description="Basic residues" evidence="6">
    <location>
        <begin position="150"/>
        <end position="160"/>
    </location>
</feature>
<evidence type="ECO:0000256" key="2">
    <source>
        <dbReference type="ARBA" id="ARBA00022980"/>
    </source>
</evidence>
<dbReference type="GO" id="GO:0002181">
    <property type="term" value="P:cytoplasmic translation"/>
    <property type="evidence" value="ECO:0007669"/>
    <property type="project" value="TreeGrafter"/>
</dbReference>
<dbReference type="GO" id="GO:0003735">
    <property type="term" value="F:structural constituent of ribosome"/>
    <property type="evidence" value="ECO:0007669"/>
    <property type="project" value="InterPro"/>
</dbReference>
<organism evidence="7 8">
    <name type="scientific">Drosophila ananassae</name>
    <name type="common">Fruit fly</name>
    <dbReference type="NCBI Taxonomy" id="7217"/>
    <lineage>
        <taxon>Eukaryota</taxon>
        <taxon>Metazoa</taxon>
        <taxon>Ecdysozoa</taxon>
        <taxon>Arthropoda</taxon>
        <taxon>Hexapoda</taxon>
        <taxon>Insecta</taxon>
        <taxon>Pterygota</taxon>
        <taxon>Neoptera</taxon>
        <taxon>Endopterygota</taxon>
        <taxon>Diptera</taxon>
        <taxon>Brachycera</taxon>
        <taxon>Muscomorpha</taxon>
        <taxon>Ephydroidea</taxon>
        <taxon>Drosophilidae</taxon>
        <taxon>Drosophila</taxon>
        <taxon>Sophophora</taxon>
    </lineage>
</organism>
<feature type="region of interest" description="Disordered" evidence="6">
    <location>
        <begin position="65"/>
        <end position="160"/>
    </location>
</feature>
<proteinExistence type="inferred from homology"/>
<evidence type="ECO:0000313" key="7">
    <source>
        <dbReference type="EMBL" id="EDV37158.1"/>
    </source>
</evidence>
<reference evidence="7 8" key="1">
    <citation type="journal article" date="2007" name="Nature">
        <title>Evolution of genes and genomes on the Drosophila phylogeny.</title>
        <authorList>
            <consortium name="Drosophila 12 Genomes Consortium"/>
            <person name="Clark A.G."/>
            <person name="Eisen M.B."/>
            <person name="Smith D.R."/>
            <person name="Bergman C.M."/>
            <person name="Oliver B."/>
            <person name="Markow T.A."/>
            <person name="Kaufman T.C."/>
            <person name="Kellis M."/>
            <person name="Gelbart W."/>
            <person name="Iyer V.N."/>
            <person name="Pollard D.A."/>
            <person name="Sackton T.B."/>
            <person name="Larracuente A.M."/>
            <person name="Singh N.D."/>
            <person name="Abad J.P."/>
            <person name="Abt D.N."/>
            <person name="Adryan B."/>
            <person name="Aguade M."/>
            <person name="Akashi H."/>
            <person name="Anderson W.W."/>
            <person name="Aquadro C.F."/>
            <person name="Ardell D.H."/>
            <person name="Arguello R."/>
            <person name="Artieri C.G."/>
            <person name="Barbash D.A."/>
            <person name="Barker D."/>
            <person name="Barsanti P."/>
            <person name="Batterham P."/>
            <person name="Batzoglou S."/>
            <person name="Begun D."/>
            <person name="Bhutkar A."/>
            <person name="Blanco E."/>
            <person name="Bosak S.A."/>
            <person name="Bradley R.K."/>
            <person name="Brand A.D."/>
            <person name="Brent M.R."/>
            <person name="Brooks A.N."/>
            <person name="Brown R.H."/>
            <person name="Butlin R.K."/>
            <person name="Caggese C."/>
            <person name="Calvi B.R."/>
            <person name="Bernardo de Carvalho A."/>
            <person name="Caspi A."/>
            <person name="Castrezana S."/>
            <person name="Celniker S.E."/>
            <person name="Chang J.L."/>
            <person name="Chapple C."/>
            <person name="Chatterji S."/>
            <person name="Chinwalla A."/>
            <person name="Civetta A."/>
            <person name="Clifton S.W."/>
            <person name="Comeron J.M."/>
            <person name="Costello J.C."/>
            <person name="Coyne J.A."/>
            <person name="Daub J."/>
            <person name="David R.G."/>
            <person name="Delcher A.L."/>
            <person name="Delehaunty K."/>
            <person name="Do C.B."/>
            <person name="Ebling H."/>
            <person name="Edwards K."/>
            <person name="Eickbush T."/>
            <person name="Evans J.D."/>
            <person name="Filipski A."/>
            <person name="Findeiss S."/>
            <person name="Freyhult E."/>
            <person name="Fulton L."/>
            <person name="Fulton R."/>
            <person name="Garcia A.C."/>
            <person name="Gardiner A."/>
            <person name="Garfield D.A."/>
            <person name="Garvin B.E."/>
            <person name="Gibson G."/>
            <person name="Gilbert D."/>
            <person name="Gnerre S."/>
            <person name="Godfrey J."/>
            <person name="Good R."/>
            <person name="Gotea V."/>
            <person name="Gravely B."/>
            <person name="Greenberg A.J."/>
            <person name="Griffiths-Jones S."/>
            <person name="Gross S."/>
            <person name="Guigo R."/>
            <person name="Gustafson E.A."/>
            <person name="Haerty W."/>
            <person name="Hahn M.W."/>
            <person name="Halligan D.L."/>
            <person name="Halpern A.L."/>
            <person name="Halter G.M."/>
            <person name="Han M.V."/>
            <person name="Heger A."/>
            <person name="Hillier L."/>
            <person name="Hinrichs A.S."/>
            <person name="Holmes I."/>
            <person name="Hoskins R.A."/>
            <person name="Hubisz M.J."/>
            <person name="Hultmark D."/>
            <person name="Huntley M.A."/>
            <person name="Jaffe D.B."/>
            <person name="Jagadeeshan S."/>
            <person name="Jeck W.R."/>
            <person name="Johnson J."/>
            <person name="Jones C.D."/>
            <person name="Jordan W.C."/>
            <person name="Karpen G.H."/>
            <person name="Kataoka E."/>
            <person name="Keightley P.D."/>
            <person name="Kheradpour P."/>
            <person name="Kirkness E.F."/>
            <person name="Koerich L.B."/>
            <person name="Kristiansen K."/>
            <person name="Kudrna D."/>
            <person name="Kulathinal R.J."/>
            <person name="Kumar S."/>
            <person name="Kwok R."/>
            <person name="Lander E."/>
            <person name="Langley C.H."/>
            <person name="Lapoint R."/>
            <person name="Lazzaro B.P."/>
            <person name="Lee S.J."/>
            <person name="Levesque L."/>
            <person name="Li R."/>
            <person name="Lin C.F."/>
            <person name="Lin M.F."/>
            <person name="Lindblad-Toh K."/>
            <person name="Llopart A."/>
            <person name="Long M."/>
            <person name="Low L."/>
            <person name="Lozovsky E."/>
            <person name="Lu J."/>
            <person name="Luo M."/>
            <person name="Machado C.A."/>
            <person name="Makalowski W."/>
            <person name="Marzo M."/>
            <person name="Matsuda M."/>
            <person name="Matzkin L."/>
            <person name="McAllister B."/>
            <person name="McBride C.S."/>
            <person name="McKernan B."/>
            <person name="McKernan K."/>
            <person name="Mendez-Lago M."/>
            <person name="Minx P."/>
            <person name="Mollenhauer M.U."/>
            <person name="Montooth K."/>
            <person name="Mount S.M."/>
            <person name="Mu X."/>
            <person name="Myers E."/>
            <person name="Negre B."/>
            <person name="Newfeld S."/>
            <person name="Nielsen R."/>
            <person name="Noor M.A."/>
            <person name="O'Grady P."/>
            <person name="Pachter L."/>
            <person name="Papaceit M."/>
            <person name="Parisi M.J."/>
            <person name="Parisi M."/>
            <person name="Parts L."/>
            <person name="Pedersen J.S."/>
            <person name="Pesole G."/>
            <person name="Phillippy A.M."/>
            <person name="Ponting C.P."/>
            <person name="Pop M."/>
            <person name="Porcelli D."/>
            <person name="Powell J.R."/>
            <person name="Prohaska S."/>
            <person name="Pruitt K."/>
            <person name="Puig M."/>
            <person name="Quesneville H."/>
            <person name="Ram K.R."/>
            <person name="Rand D."/>
            <person name="Rasmussen M.D."/>
            <person name="Reed L.K."/>
            <person name="Reenan R."/>
            <person name="Reily A."/>
            <person name="Remington K.A."/>
            <person name="Rieger T.T."/>
            <person name="Ritchie M.G."/>
            <person name="Robin C."/>
            <person name="Rogers Y.H."/>
            <person name="Rohde C."/>
            <person name="Rozas J."/>
            <person name="Rubenfield M.J."/>
            <person name="Ruiz A."/>
            <person name="Russo S."/>
            <person name="Salzberg S.L."/>
            <person name="Sanchez-Gracia A."/>
            <person name="Saranga D.J."/>
            <person name="Sato H."/>
            <person name="Schaeffer S.W."/>
            <person name="Schatz M.C."/>
            <person name="Schlenke T."/>
            <person name="Schwartz R."/>
            <person name="Segarra C."/>
            <person name="Singh R.S."/>
            <person name="Sirot L."/>
            <person name="Sirota M."/>
            <person name="Sisneros N.B."/>
            <person name="Smith C.D."/>
            <person name="Smith T.F."/>
            <person name="Spieth J."/>
            <person name="Stage D.E."/>
            <person name="Stark A."/>
            <person name="Stephan W."/>
            <person name="Strausberg R.L."/>
            <person name="Strempel S."/>
            <person name="Sturgill D."/>
            <person name="Sutton G."/>
            <person name="Sutton G.G."/>
            <person name="Tao W."/>
            <person name="Teichmann S."/>
            <person name="Tobari Y.N."/>
            <person name="Tomimura Y."/>
            <person name="Tsolas J.M."/>
            <person name="Valente V.L."/>
            <person name="Venter E."/>
            <person name="Venter J.C."/>
            <person name="Vicario S."/>
            <person name="Vieira F.G."/>
            <person name="Vilella A.J."/>
            <person name="Villasante A."/>
            <person name="Walenz B."/>
            <person name="Wang J."/>
            <person name="Wasserman M."/>
            <person name="Watts T."/>
            <person name="Wilson D."/>
            <person name="Wilson R.K."/>
            <person name="Wing R.A."/>
            <person name="Wolfner M.F."/>
            <person name="Wong A."/>
            <person name="Wong G.K."/>
            <person name="Wu C.I."/>
            <person name="Wu G."/>
            <person name="Yamamoto D."/>
            <person name="Yang H.P."/>
            <person name="Yang S.P."/>
            <person name="Yorke J.A."/>
            <person name="Yoshida K."/>
            <person name="Zdobnov E."/>
            <person name="Zhang P."/>
            <person name="Zhang Y."/>
            <person name="Zimin A.V."/>
            <person name="Baldwin J."/>
            <person name="Abdouelleil A."/>
            <person name="Abdulkadir J."/>
            <person name="Abebe A."/>
            <person name="Abera B."/>
            <person name="Abreu J."/>
            <person name="Acer S.C."/>
            <person name="Aftuck L."/>
            <person name="Alexander A."/>
            <person name="An P."/>
            <person name="Anderson E."/>
            <person name="Anderson S."/>
            <person name="Arachi H."/>
            <person name="Azer M."/>
            <person name="Bachantsang P."/>
            <person name="Barry A."/>
            <person name="Bayul T."/>
            <person name="Berlin A."/>
            <person name="Bessette D."/>
            <person name="Bloom T."/>
            <person name="Blye J."/>
            <person name="Boguslavskiy L."/>
            <person name="Bonnet C."/>
            <person name="Boukhgalter B."/>
            <person name="Bourzgui I."/>
            <person name="Brown A."/>
            <person name="Cahill P."/>
            <person name="Channer S."/>
            <person name="Cheshatsang Y."/>
            <person name="Chuda L."/>
            <person name="Citroen M."/>
            <person name="Collymore A."/>
            <person name="Cooke P."/>
            <person name="Costello M."/>
            <person name="D'Aco K."/>
            <person name="Daza R."/>
            <person name="De Haan G."/>
            <person name="DeGray S."/>
            <person name="DeMaso C."/>
            <person name="Dhargay N."/>
            <person name="Dooley K."/>
            <person name="Dooley E."/>
            <person name="Doricent M."/>
            <person name="Dorje P."/>
            <person name="Dorjee K."/>
            <person name="Dupes A."/>
            <person name="Elong R."/>
            <person name="Falk J."/>
            <person name="Farina A."/>
            <person name="Faro S."/>
            <person name="Ferguson D."/>
            <person name="Fisher S."/>
            <person name="Foley C.D."/>
            <person name="Franke A."/>
            <person name="Friedrich D."/>
            <person name="Gadbois L."/>
            <person name="Gearin G."/>
            <person name="Gearin C.R."/>
            <person name="Giannoukos G."/>
            <person name="Goode T."/>
            <person name="Graham J."/>
            <person name="Grandbois E."/>
            <person name="Grewal S."/>
            <person name="Gyaltsen K."/>
            <person name="Hafez N."/>
            <person name="Hagos B."/>
            <person name="Hall J."/>
            <person name="Henson C."/>
            <person name="Hollinger A."/>
            <person name="Honan T."/>
            <person name="Huard M.D."/>
            <person name="Hughes L."/>
            <person name="Hurhula B."/>
            <person name="Husby M.E."/>
            <person name="Kamat A."/>
            <person name="Kanga B."/>
            <person name="Kashin S."/>
            <person name="Khazanovich D."/>
            <person name="Kisner P."/>
            <person name="Lance K."/>
            <person name="Lara M."/>
            <person name="Lee W."/>
            <person name="Lennon N."/>
            <person name="Letendre F."/>
            <person name="LeVine R."/>
            <person name="Lipovsky A."/>
            <person name="Liu X."/>
            <person name="Liu J."/>
            <person name="Liu S."/>
            <person name="Lokyitsang T."/>
            <person name="Lokyitsang Y."/>
            <person name="Lubonja R."/>
            <person name="Lui A."/>
            <person name="MacDonald P."/>
            <person name="Magnisalis V."/>
            <person name="Maru K."/>
            <person name="Matthews C."/>
            <person name="McCusker W."/>
            <person name="McDonough S."/>
            <person name="Mehta T."/>
            <person name="Meldrim J."/>
            <person name="Meneus L."/>
            <person name="Mihai O."/>
            <person name="Mihalev A."/>
            <person name="Mihova T."/>
            <person name="Mittelman R."/>
            <person name="Mlenga V."/>
            <person name="Montmayeur A."/>
            <person name="Mulrain L."/>
            <person name="Navidi A."/>
            <person name="Naylor J."/>
            <person name="Negash T."/>
            <person name="Nguyen T."/>
            <person name="Nguyen N."/>
            <person name="Nicol R."/>
            <person name="Norbu C."/>
            <person name="Norbu N."/>
            <person name="Novod N."/>
            <person name="O'Neill B."/>
            <person name="Osman S."/>
            <person name="Markiewicz E."/>
            <person name="Oyono O.L."/>
            <person name="Patti C."/>
            <person name="Phunkhang P."/>
            <person name="Pierre F."/>
            <person name="Priest M."/>
            <person name="Raghuraman S."/>
            <person name="Rege F."/>
            <person name="Reyes R."/>
            <person name="Rise C."/>
            <person name="Rogov P."/>
            <person name="Ross K."/>
            <person name="Ryan E."/>
            <person name="Settipalli S."/>
            <person name="Shea T."/>
            <person name="Sherpa N."/>
            <person name="Shi L."/>
            <person name="Shih D."/>
            <person name="Sparrow T."/>
            <person name="Spaulding J."/>
            <person name="Stalker J."/>
            <person name="Stange-Thomann N."/>
            <person name="Stavropoulos S."/>
            <person name="Stone C."/>
            <person name="Strader C."/>
            <person name="Tesfaye S."/>
            <person name="Thomson T."/>
            <person name="Thoulutsang Y."/>
            <person name="Thoulutsang D."/>
            <person name="Topham K."/>
            <person name="Topping I."/>
            <person name="Tsamla T."/>
            <person name="Vassiliev H."/>
            <person name="Vo A."/>
            <person name="Wangchuk T."/>
            <person name="Wangdi T."/>
            <person name="Weiand M."/>
            <person name="Wilkinson J."/>
            <person name="Wilson A."/>
            <person name="Yadav S."/>
            <person name="Young G."/>
            <person name="Yu Q."/>
            <person name="Zembek L."/>
            <person name="Zhong D."/>
            <person name="Zimmer A."/>
            <person name="Zwirko Z."/>
            <person name="Jaffe D.B."/>
            <person name="Alvarez P."/>
            <person name="Brockman W."/>
            <person name="Butler J."/>
            <person name="Chin C."/>
            <person name="Gnerre S."/>
            <person name="Grabherr M."/>
            <person name="Kleber M."/>
            <person name="Mauceli E."/>
            <person name="MacCallum I."/>
        </authorList>
    </citation>
    <scope>NUCLEOTIDE SEQUENCE [LARGE SCALE GENOMIC DNA]</scope>
    <source>
        <strain evidence="8">Tucson 14024-0371.13</strain>
    </source>
</reference>
<dbReference type="Gene3D" id="3.30.1360.210">
    <property type="match status" value="1"/>
</dbReference>
<dbReference type="AlphaFoldDB" id="B3MBM7"/>
<evidence type="ECO:0000256" key="3">
    <source>
        <dbReference type="ARBA" id="ARBA00023274"/>
    </source>
</evidence>
<dbReference type="PANTHER" id="PTHR10064">
    <property type="entry name" value="60S RIBOSOMAL PROTEIN L22"/>
    <property type="match status" value="1"/>
</dbReference>
<dbReference type="Proteomes" id="UP000007801">
    <property type="component" value="Unassembled WGS sequence"/>
</dbReference>
<dbReference type="InterPro" id="IPR002671">
    <property type="entry name" value="Ribosomal_eL22"/>
</dbReference>
<dbReference type="PANTHER" id="PTHR10064:SF0">
    <property type="entry name" value="FI24544P1-RELATED"/>
    <property type="match status" value="1"/>
</dbReference>
<evidence type="ECO:0000256" key="6">
    <source>
        <dbReference type="SAM" id="MobiDB-lite"/>
    </source>
</evidence>
<protein>
    <recommendedName>
        <fullName evidence="4">Large ribosomal subunit protein eL22</fullName>
    </recommendedName>
    <alternativeName>
        <fullName evidence="5">60S ribosomal protein L22</fullName>
    </alternativeName>
</protein>
<gene>
    <name evidence="7" type="primary">Dana\GF13308</name>
    <name evidence="7" type="synonym">dana_GLEANR_13322</name>
    <name evidence="7" type="ORF">GF13308</name>
</gene>
<dbReference type="InParanoid" id="B3MBM7"/>
<dbReference type="CTD" id="37684"/>
<evidence type="ECO:0000256" key="4">
    <source>
        <dbReference type="ARBA" id="ARBA00040613"/>
    </source>
</evidence>
<feature type="compositionally biased region" description="Low complexity" evidence="6">
    <location>
        <begin position="76"/>
        <end position="103"/>
    </location>
</feature>
<name>B3MBM7_DROAN</name>
<feature type="compositionally biased region" description="Low complexity" evidence="6">
    <location>
        <begin position="111"/>
        <end position="148"/>
    </location>
</feature>
<keyword evidence="3" id="KW-0687">Ribonucleoprotein</keyword>
<dbReference type="GO" id="GO:0003723">
    <property type="term" value="F:RNA binding"/>
    <property type="evidence" value="ECO:0007669"/>
    <property type="project" value="TreeGrafter"/>
</dbReference>
<evidence type="ECO:0000313" key="8">
    <source>
        <dbReference type="Proteomes" id="UP000007801"/>
    </source>
</evidence>